<dbReference type="eggNOG" id="KOG3627">
    <property type="taxonomic scope" value="Eukaryota"/>
</dbReference>
<dbReference type="GO" id="GO:0008236">
    <property type="term" value="F:serine-type peptidase activity"/>
    <property type="evidence" value="ECO:0007669"/>
    <property type="project" value="UniProtKB-KW"/>
</dbReference>
<dbReference type="SMART" id="SM00202">
    <property type="entry name" value="SR"/>
    <property type="match status" value="1"/>
</dbReference>
<dbReference type="PANTHER" id="PTHR48071">
    <property type="entry name" value="SRCR DOMAIN-CONTAINING PROTEIN"/>
    <property type="match status" value="1"/>
</dbReference>
<keyword evidence="2" id="KW-0378">Hydrolase</keyword>
<evidence type="ECO:0000256" key="5">
    <source>
        <dbReference type="PROSITE-ProRule" id="PRU00124"/>
    </source>
</evidence>
<dbReference type="SUPFAM" id="SSF56487">
    <property type="entry name" value="SRCR-like"/>
    <property type="match status" value="1"/>
</dbReference>
<dbReference type="PROSITE" id="PS50287">
    <property type="entry name" value="SRCR_2"/>
    <property type="match status" value="1"/>
</dbReference>
<dbReference type="InterPro" id="IPR001190">
    <property type="entry name" value="SRCR"/>
</dbReference>
<dbReference type="AlphaFoldDB" id="E9H7H3"/>
<name>E9H7H3_DAPPU</name>
<dbReference type="InterPro" id="IPR002172">
    <property type="entry name" value="LDrepeatLR_classA_rpt"/>
</dbReference>
<dbReference type="PRINTS" id="PR00258">
    <property type="entry name" value="SPERACTRCPTR"/>
</dbReference>
<gene>
    <name evidence="8" type="ORF">DAPPUDRAFT_254628</name>
</gene>
<evidence type="ECO:0000313" key="9">
    <source>
        <dbReference type="Proteomes" id="UP000000305"/>
    </source>
</evidence>
<dbReference type="KEGG" id="dpx:DAPPUDRAFT_254628"/>
<dbReference type="GO" id="GO:0006508">
    <property type="term" value="P:proteolysis"/>
    <property type="evidence" value="ECO:0007669"/>
    <property type="project" value="UniProtKB-KW"/>
</dbReference>
<feature type="disulfide bond" evidence="5">
    <location>
        <begin position="117"/>
        <end position="132"/>
    </location>
</feature>
<dbReference type="EMBL" id="GL732601">
    <property type="protein sequence ID" value="EFX72190.1"/>
    <property type="molecule type" value="Genomic_DNA"/>
</dbReference>
<dbReference type="PROSITE" id="PS50068">
    <property type="entry name" value="LDLRA_2"/>
    <property type="match status" value="1"/>
</dbReference>
<keyword evidence="1" id="KW-0645">Protease</keyword>
<dbReference type="InterPro" id="IPR036772">
    <property type="entry name" value="SRCR-like_dom_sf"/>
</dbReference>
<dbReference type="Gene3D" id="3.10.250.10">
    <property type="entry name" value="SRCR-like domain"/>
    <property type="match status" value="1"/>
</dbReference>
<evidence type="ECO:0000256" key="2">
    <source>
        <dbReference type="ARBA" id="ARBA00022801"/>
    </source>
</evidence>
<dbReference type="PANTHER" id="PTHR48071:SF18">
    <property type="entry name" value="DELETED IN MALIGNANT BRAIN TUMORS 1 PROTEIN-RELATED"/>
    <property type="match status" value="1"/>
</dbReference>
<dbReference type="Pfam" id="PF00057">
    <property type="entry name" value="Ldl_recept_a"/>
    <property type="match status" value="1"/>
</dbReference>
<evidence type="ECO:0000259" key="7">
    <source>
        <dbReference type="PROSITE" id="PS50287"/>
    </source>
</evidence>
<evidence type="ECO:0000256" key="3">
    <source>
        <dbReference type="ARBA" id="ARBA00022825"/>
    </source>
</evidence>
<dbReference type="HOGENOM" id="CLU_1210875_0_0_1"/>
<accession>E9H7H3</accession>
<keyword evidence="3" id="KW-0720">Serine protease</keyword>
<dbReference type="PROSITE" id="PS01209">
    <property type="entry name" value="LDLRA_1"/>
    <property type="match status" value="1"/>
</dbReference>
<dbReference type="Pfam" id="PF00530">
    <property type="entry name" value="SRCR"/>
    <property type="match status" value="1"/>
</dbReference>
<dbReference type="CDD" id="cd00112">
    <property type="entry name" value="LDLa"/>
    <property type="match status" value="1"/>
</dbReference>
<evidence type="ECO:0000313" key="8">
    <source>
        <dbReference type="EMBL" id="EFX72190.1"/>
    </source>
</evidence>
<reference evidence="8 9" key="1">
    <citation type="journal article" date="2011" name="Science">
        <title>The ecoresponsive genome of Daphnia pulex.</title>
        <authorList>
            <person name="Colbourne J.K."/>
            <person name="Pfrender M.E."/>
            <person name="Gilbert D."/>
            <person name="Thomas W.K."/>
            <person name="Tucker A."/>
            <person name="Oakley T.H."/>
            <person name="Tokishita S."/>
            <person name="Aerts A."/>
            <person name="Arnold G.J."/>
            <person name="Basu M.K."/>
            <person name="Bauer D.J."/>
            <person name="Caceres C.E."/>
            <person name="Carmel L."/>
            <person name="Casola C."/>
            <person name="Choi J.H."/>
            <person name="Detter J.C."/>
            <person name="Dong Q."/>
            <person name="Dusheyko S."/>
            <person name="Eads B.D."/>
            <person name="Frohlich T."/>
            <person name="Geiler-Samerotte K.A."/>
            <person name="Gerlach D."/>
            <person name="Hatcher P."/>
            <person name="Jogdeo S."/>
            <person name="Krijgsveld J."/>
            <person name="Kriventseva E.V."/>
            <person name="Kultz D."/>
            <person name="Laforsch C."/>
            <person name="Lindquist E."/>
            <person name="Lopez J."/>
            <person name="Manak J.R."/>
            <person name="Muller J."/>
            <person name="Pangilinan J."/>
            <person name="Patwardhan R.P."/>
            <person name="Pitluck S."/>
            <person name="Pritham E.J."/>
            <person name="Rechtsteiner A."/>
            <person name="Rho M."/>
            <person name="Rogozin I.B."/>
            <person name="Sakarya O."/>
            <person name="Salamov A."/>
            <person name="Schaack S."/>
            <person name="Shapiro H."/>
            <person name="Shiga Y."/>
            <person name="Skalitzky C."/>
            <person name="Smith Z."/>
            <person name="Souvorov A."/>
            <person name="Sung W."/>
            <person name="Tang Z."/>
            <person name="Tsuchiya D."/>
            <person name="Tu H."/>
            <person name="Vos H."/>
            <person name="Wang M."/>
            <person name="Wolf Y.I."/>
            <person name="Yamagata H."/>
            <person name="Yamada T."/>
            <person name="Ye Y."/>
            <person name="Shaw J.R."/>
            <person name="Andrews J."/>
            <person name="Crease T.J."/>
            <person name="Tang H."/>
            <person name="Lucas S.M."/>
            <person name="Robertson H.M."/>
            <person name="Bork P."/>
            <person name="Koonin E.V."/>
            <person name="Zdobnov E.M."/>
            <person name="Grigoriev I.V."/>
            <person name="Lynch M."/>
            <person name="Boore J.L."/>
        </authorList>
    </citation>
    <scope>NUCLEOTIDE SEQUENCE [LARGE SCALE GENOMIC DNA]</scope>
</reference>
<dbReference type="OrthoDB" id="6020543at2759"/>
<evidence type="ECO:0000256" key="4">
    <source>
        <dbReference type="ARBA" id="ARBA00023157"/>
    </source>
</evidence>
<sequence length="229" mass="25189">MVVVLLDGVVSAFEFLRGNNLNLGAMNLNLNLPASVKESIRQTISQNVVVAVDRIFSFGSTREGQSECVLSDSNRGLSGQMIHSPGWTYYERKVYSVNCSSNFECPSGKCINQTSVCDGLDDCGDRSDEIVCQSQLDFQIRLAGSNKTNEGRVEVKVFGQWGAICDDHFSANDANVICRQLGFPLGASQALSHSTFGRVLQFCGGWQLPRILVHPSQNLVRIFRIFPES</sequence>
<dbReference type="GO" id="GO:0016020">
    <property type="term" value="C:membrane"/>
    <property type="evidence" value="ECO:0007669"/>
    <property type="project" value="InterPro"/>
</dbReference>
<protein>
    <recommendedName>
        <fullName evidence="7">SRCR domain-containing protein</fullName>
    </recommendedName>
</protein>
<dbReference type="InterPro" id="IPR023415">
    <property type="entry name" value="LDLR_class-A_CS"/>
</dbReference>
<dbReference type="InterPro" id="IPR036055">
    <property type="entry name" value="LDL_receptor-like_sf"/>
</dbReference>
<keyword evidence="4 5" id="KW-1015">Disulfide bond</keyword>
<dbReference type="InParanoid" id="E9H7H3"/>
<comment type="caution">
    <text evidence="6">Lacks conserved residue(s) required for the propagation of feature annotation.</text>
</comment>
<dbReference type="Proteomes" id="UP000000305">
    <property type="component" value="Unassembled WGS sequence"/>
</dbReference>
<evidence type="ECO:0000256" key="1">
    <source>
        <dbReference type="ARBA" id="ARBA00022670"/>
    </source>
</evidence>
<organism evidence="8 9">
    <name type="scientific">Daphnia pulex</name>
    <name type="common">Water flea</name>
    <dbReference type="NCBI Taxonomy" id="6669"/>
    <lineage>
        <taxon>Eukaryota</taxon>
        <taxon>Metazoa</taxon>
        <taxon>Ecdysozoa</taxon>
        <taxon>Arthropoda</taxon>
        <taxon>Crustacea</taxon>
        <taxon>Branchiopoda</taxon>
        <taxon>Diplostraca</taxon>
        <taxon>Cladocera</taxon>
        <taxon>Anomopoda</taxon>
        <taxon>Daphniidae</taxon>
        <taxon>Daphnia</taxon>
    </lineage>
</organism>
<keyword evidence="9" id="KW-1185">Reference proteome</keyword>
<dbReference type="SUPFAM" id="SSF57424">
    <property type="entry name" value="LDL receptor-like module"/>
    <property type="match status" value="1"/>
</dbReference>
<dbReference type="SMART" id="SM00192">
    <property type="entry name" value="LDLa"/>
    <property type="match status" value="1"/>
</dbReference>
<proteinExistence type="predicted"/>
<dbReference type="Gene3D" id="4.10.400.10">
    <property type="entry name" value="Low-density Lipoprotein Receptor"/>
    <property type="match status" value="1"/>
</dbReference>
<evidence type="ECO:0000256" key="6">
    <source>
        <dbReference type="PROSITE-ProRule" id="PRU00196"/>
    </source>
</evidence>
<feature type="disulfide bond" evidence="5">
    <location>
        <begin position="105"/>
        <end position="123"/>
    </location>
</feature>
<feature type="domain" description="SRCR" evidence="7">
    <location>
        <begin position="140"/>
        <end position="183"/>
    </location>
</feature>